<gene>
    <name evidence="1" type="ORF">LCGC14_0580080</name>
</gene>
<name>A0A0F9U304_9ZZZZ</name>
<sequence>MMLLTKENRKTLSPIGSQDGEKDPIIQVKFFDPTGSFTWFAYEGQPVLDENGAEIDFEFFGLVTSSMCPDGELGCFRLNELKTCKQGVRGLQSLPIERDKWFTPKPLSKITTMS</sequence>
<comment type="caution">
    <text evidence="1">The sequence shown here is derived from an EMBL/GenBank/DDBJ whole genome shotgun (WGS) entry which is preliminary data.</text>
</comment>
<reference evidence="1" key="1">
    <citation type="journal article" date="2015" name="Nature">
        <title>Complex archaea that bridge the gap between prokaryotes and eukaryotes.</title>
        <authorList>
            <person name="Spang A."/>
            <person name="Saw J.H."/>
            <person name="Jorgensen S.L."/>
            <person name="Zaremba-Niedzwiedzka K."/>
            <person name="Martijn J."/>
            <person name="Lind A.E."/>
            <person name="van Eijk R."/>
            <person name="Schleper C."/>
            <person name="Guy L."/>
            <person name="Ettema T.J."/>
        </authorList>
    </citation>
    <scope>NUCLEOTIDE SEQUENCE</scope>
</reference>
<accession>A0A0F9U304</accession>
<dbReference type="InterPro" id="IPR021341">
    <property type="entry name" value="DUF2958"/>
</dbReference>
<evidence type="ECO:0008006" key="2">
    <source>
        <dbReference type="Google" id="ProtNLM"/>
    </source>
</evidence>
<evidence type="ECO:0000313" key="1">
    <source>
        <dbReference type="EMBL" id="KKN55706.1"/>
    </source>
</evidence>
<protein>
    <recommendedName>
        <fullName evidence="2">DUF2958 domain-containing protein</fullName>
    </recommendedName>
</protein>
<organism evidence="1">
    <name type="scientific">marine sediment metagenome</name>
    <dbReference type="NCBI Taxonomy" id="412755"/>
    <lineage>
        <taxon>unclassified sequences</taxon>
        <taxon>metagenomes</taxon>
        <taxon>ecological metagenomes</taxon>
    </lineage>
</organism>
<dbReference type="AlphaFoldDB" id="A0A0F9U304"/>
<dbReference type="Pfam" id="PF11171">
    <property type="entry name" value="DUF2958"/>
    <property type="match status" value="1"/>
</dbReference>
<proteinExistence type="predicted"/>
<dbReference type="EMBL" id="LAZR01000875">
    <property type="protein sequence ID" value="KKN55706.1"/>
    <property type="molecule type" value="Genomic_DNA"/>
</dbReference>